<sequence length="227" mass="26047">CRRPIKVCWCPYLPNEPIAIETNLYILQHPYEETRCLRTAPMLVRSLPSHKCHLIQGKKYPRSKFPDLEGVINAPNTLLLFPGPDAVNIENISNDLSTQYNLIVIDGTWQQAKGIYHQNPVLHIPKKVQVHFTGRSKYSIRTQPNDHSLSTLESVALALSTLEEKPEIADILTRPLEALVKFQLDHGAKAQESRDYKIKNGLWTKRLPKSVLKKREKEEREHKGKCD</sequence>
<dbReference type="GO" id="GO:0016432">
    <property type="term" value="F:tRNA-uridine aminocarboxypropyltransferase activity"/>
    <property type="evidence" value="ECO:0007669"/>
    <property type="project" value="UniProtKB-EC"/>
</dbReference>
<dbReference type="STRING" id="225164.V4ACL5"/>
<keyword evidence="9" id="KW-1185">Reference proteome</keyword>
<keyword evidence="2" id="KW-0808">Transferase</keyword>
<dbReference type="HOGENOM" id="CLU_066458_3_0_1"/>
<evidence type="ECO:0000256" key="5">
    <source>
        <dbReference type="ARBA" id="ARBA00034489"/>
    </source>
</evidence>
<evidence type="ECO:0000256" key="3">
    <source>
        <dbReference type="ARBA" id="ARBA00022691"/>
    </source>
</evidence>
<keyword evidence="4" id="KW-0819">tRNA processing</keyword>
<dbReference type="PANTHER" id="PTHR21392:SF0">
    <property type="entry name" value="TRNA-URIDINE AMINOCARBOXYPROPYLTRANSFERASE 2"/>
    <property type="match status" value="1"/>
</dbReference>
<dbReference type="InterPro" id="IPR005636">
    <property type="entry name" value="DTW"/>
</dbReference>
<dbReference type="AlphaFoldDB" id="V4ACL5"/>
<evidence type="ECO:0000313" key="9">
    <source>
        <dbReference type="Proteomes" id="UP000030746"/>
    </source>
</evidence>
<dbReference type="EC" id="2.5.1.25" evidence="1"/>
<feature type="non-terminal residue" evidence="8">
    <location>
        <position position="1"/>
    </location>
</feature>
<dbReference type="InterPro" id="IPR039262">
    <property type="entry name" value="DTWD2/TAPT"/>
</dbReference>
<gene>
    <name evidence="8" type="ORF">LOTGIDRAFT_118026</name>
</gene>
<evidence type="ECO:0000259" key="7">
    <source>
        <dbReference type="SMART" id="SM01144"/>
    </source>
</evidence>
<dbReference type="Pfam" id="PF03942">
    <property type="entry name" value="DTW"/>
    <property type="match status" value="1"/>
</dbReference>
<proteinExistence type="inferred from homology"/>
<dbReference type="PANTHER" id="PTHR21392">
    <property type="entry name" value="TRNA-URIDINE AMINOCARBOXYPROPYLTRANSFERASE 2"/>
    <property type="match status" value="1"/>
</dbReference>
<evidence type="ECO:0000256" key="4">
    <source>
        <dbReference type="ARBA" id="ARBA00022694"/>
    </source>
</evidence>
<evidence type="ECO:0000256" key="2">
    <source>
        <dbReference type="ARBA" id="ARBA00022679"/>
    </source>
</evidence>
<keyword evidence="3" id="KW-0949">S-adenosyl-L-methionine</keyword>
<name>V4ACL5_LOTGI</name>
<dbReference type="OMA" id="GTWRKAF"/>
<dbReference type="OrthoDB" id="408541at2759"/>
<organism evidence="8 9">
    <name type="scientific">Lottia gigantea</name>
    <name type="common">Giant owl limpet</name>
    <dbReference type="NCBI Taxonomy" id="225164"/>
    <lineage>
        <taxon>Eukaryota</taxon>
        <taxon>Metazoa</taxon>
        <taxon>Spiralia</taxon>
        <taxon>Lophotrochozoa</taxon>
        <taxon>Mollusca</taxon>
        <taxon>Gastropoda</taxon>
        <taxon>Patellogastropoda</taxon>
        <taxon>Lottioidea</taxon>
        <taxon>Lottiidae</taxon>
        <taxon>Lottia</taxon>
    </lineage>
</organism>
<dbReference type="RefSeq" id="XP_009054866.1">
    <property type="nucleotide sequence ID" value="XM_009056618.1"/>
</dbReference>
<reference evidence="8 9" key="1">
    <citation type="journal article" date="2013" name="Nature">
        <title>Insights into bilaterian evolution from three spiralian genomes.</title>
        <authorList>
            <person name="Simakov O."/>
            <person name="Marletaz F."/>
            <person name="Cho S.J."/>
            <person name="Edsinger-Gonzales E."/>
            <person name="Havlak P."/>
            <person name="Hellsten U."/>
            <person name="Kuo D.H."/>
            <person name="Larsson T."/>
            <person name="Lv J."/>
            <person name="Arendt D."/>
            <person name="Savage R."/>
            <person name="Osoegawa K."/>
            <person name="de Jong P."/>
            <person name="Grimwood J."/>
            <person name="Chapman J.A."/>
            <person name="Shapiro H."/>
            <person name="Aerts A."/>
            <person name="Otillar R.P."/>
            <person name="Terry A.Y."/>
            <person name="Boore J.L."/>
            <person name="Grigoriev I.V."/>
            <person name="Lindberg D.R."/>
            <person name="Seaver E.C."/>
            <person name="Weisblat D.A."/>
            <person name="Putnam N.H."/>
            <person name="Rokhsar D.S."/>
        </authorList>
    </citation>
    <scope>NUCLEOTIDE SEQUENCE [LARGE SCALE GENOMIC DNA]</scope>
</reference>
<comment type="catalytic activity">
    <reaction evidence="6">
        <text>a uridine in tRNA + S-adenosyl-L-methionine = a 3-[(3S)-3-amino-3-carboxypropyl]uridine in tRNA + S-methyl-5'-thioadenosine + H(+)</text>
        <dbReference type="Rhea" id="RHEA:62432"/>
        <dbReference type="Rhea" id="RHEA-COMP:13339"/>
        <dbReference type="Rhea" id="RHEA-COMP:16092"/>
        <dbReference type="ChEBI" id="CHEBI:15378"/>
        <dbReference type="ChEBI" id="CHEBI:17509"/>
        <dbReference type="ChEBI" id="CHEBI:59789"/>
        <dbReference type="ChEBI" id="CHEBI:65315"/>
        <dbReference type="ChEBI" id="CHEBI:82930"/>
        <dbReference type="EC" id="2.5.1.25"/>
    </reaction>
</comment>
<dbReference type="GeneID" id="20231570"/>
<evidence type="ECO:0000256" key="1">
    <source>
        <dbReference type="ARBA" id="ARBA00012386"/>
    </source>
</evidence>
<evidence type="ECO:0000313" key="8">
    <source>
        <dbReference type="EMBL" id="ESO94592.1"/>
    </source>
</evidence>
<dbReference type="GO" id="GO:0008033">
    <property type="term" value="P:tRNA processing"/>
    <property type="evidence" value="ECO:0007669"/>
    <property type="project" value="UniProtKB-KW"/>
</dbReference>
<dbReference type="EMBL" id="KB201802">
    <property type="protein sequence ID" value="ESO94592.1"/>
    <property type="molecule type" value="Genomic_DNA"/>
</dbReference>
<comment type="similarity">
    <text evidence="5">Belongs to the TDD superfamily. DTWD2 family.</text>
</comment>
<dbReference type="KEGG" id="lgi:LOTGIDRAFT_118026"/>
<evidence type="ECO:0000256" key="6">
    <source>
        <dbReference type="ARBA" id="ARBA00048718"/>
    </source>
</evidence>
<feature type="domain" description="DTW" evidence="7">
    <location>
        <begin position="1"/>
        <end position="188"/>
    </location>
</feature>
<protein>
    <recommendedName>
        <fullName evidence="1">tRNA-uridine aminocarboxypropyltransferase</fullName>
        <ecNumber evidence="1">2.5.1.25</ecNumber>
    </recommendedName>
</protein>
<accession>V4ACL5</accession>
<dbReference type="CTD" id="20231570"/>
<dbReference type="Proteomes" id="UP000030746">
    <property type="component" value="Unassembled WGS sequence"/>
</dbReference>
<dbReference type="SMART" id="SM01144">
    <property type="entry name" value="DTW"/>
    <property type="match status" value="1"/>
</dbReference>